<feature type="compositionally biased region" description="Low complexity" evidence="1">
    <location>
        <begin position="476"/>
        <end position="487"/>
    </location>
</feature>
<organism evidence="2 3">
    <name type="scientific">Nothophoma quercina</name>
    <dbReference type="NCBI Taxonomy" id="749835"/>
    <lineage>
        <taxon>Eukaryota</taxon>
        <taxon>Fungi</taxon>
        <taxon>Dikarya</taxon>
        <taxon>Ascomycota</taxon>
        <taxon>Pezizomycotina</taxon>
        <taxon>Dothideomycetes</taxon>
        <taxon>Pleosporomycetidae</taxon>
        <taxon>Pleosporales</taxon>
        <taxon>Pleosporineae</taxon>
        <taxon>Didymellaceae</taxon>
        <taxon>Nothophoma</taxon>
    </lineage>
</organism>
<keyword evidence="3" id="KW-1185">Reference proteome</keyword>
<gene>
    <name evidence="2" type="ORF">SLS59_000786</name>
</gene>
<feature type="compositionally biased region" description="Low complexity" evidence="1">
    <location>
        <begin position="366"/>
        <end position="377"/>
    </location>
</feature>
<sequence>MKVTEKGADRTAYVHVFVHGRVSPLEEYGQYIDARDGAICCYVAVEEGHKIRIDGRFKGTTLAVTYDFTVDGVCRKANSYLGKSTQVQQKKLDVESFLYQTSDGIIDTDIAVTPRSGSVLLSKDAPETIGTIELRVYVTRQFGVEHEFVDICKFDKVENEYDTATRVASYKDVPPQFHMVCEKNCSTMDGAKSNRERKKVYAKRPGSGPWAIFRFHYRTKAALIMVTESLLESKMEMSFDSQNEVIAKQEAHELELEPVPMLLLGSKPAGKNDGDNSVRTSSPAPPDGPSTPTKGLKKAQSSQPKVIVKKTQTKPASAYEDSTSNMAAITNADAIKMTESSRGVIPESSASGDHPPVSAKGKEDSSTTATGKTATGSEPDDNNAGGFPVNSGPDLGAPPPKKPTKKAAKKASTSTEADASSKSKKPVKKTEDKVSDRKESELLDLDPQTQPLEIPSAPTVPHPNDLPSIFDAPTLSSAHSAPAAQAPITSSTRDFVKSGSKGFTSPLKKATAKTAAVDMTTSTVLPQPDIPPTPATPLKRAPEGTLTPPPDLKRIKTDIAPPLTPEYLKRPLTTSPSPRPQSIEAQVAEQRKRLETTRKKRAEMAKKRAALDEKMAPYKKQMAEELERLRQENAEEEAMMAEDEQDYQAREMMLEEYMRVDGGDF</sequence>
<name>A0ABR3S391_9PLEO</name>
<feature type="compositionally biased region" description="Low complexity" evidence="1">
    <location>
        <begin position="410"/>
        <end position="420"/>
    </location>
</feature>
<feature type="region of interest" description="Disordered" evidence="1">
    <location>
        <begin position="338"/>
        <end position="600"/>
    </location>
</feature>
<accession>A0ABR3S391</accession>
<feature type="region of interest" description="Disordered" evidence="1">
    <location>
        <begin position="263"/>
        <end position="322"/>
    </location>
</feature>
<comment type="caution">
    <text evidence="2">The sequence shown here is derived from an EMBL/GenBank/DDBJ whole genome shotgun (WGS) entry which is preliminary data.</text>
</comment>
<evidence type="ECO:0000313" key="3">
    <source>
        <dbReference type="Proteomes" id="UP001521222"/>
    </source>
</evidence>
<protein>
    <submittedName>
        <fullName evidence="2">Uncharacterized protein</fullName>
    </submittedName>
</protein>
<proteinExistence type="predicted"/>
<dbReference type="Proteomes" id="UP001521222">
    <property type="component" value="Unassembled WGS sequence"/>
</dbReference>
<feature type="compositionally biased region" description="Basic and acidic residues" evidence="1">
    <location>
        <begin position="589"/>
        <end position="600"/>
    </location>
</feature>
<evidence type="ECO:0000313" key="2">
    <source>
        <dbReference type="EMBL" id="KAL1611145.1"/>
    </source>
</evidence>
<feature type="compositionally biased region" description="Basic and acidic residues" evidence="1">
    <location>
        <begin position="428"/>
        <end position="441"/>
    </location>
</feature>
<dbReference type="EMBL" id="JAKIXB020000002">
    <property type="protein sequence ID" value="KAL1611145.1"/>
    <property type="molecule type" value="Genomic_DNA"/>
</dbReference>
<reference evidence="2 3" key="1">
    <citation type="submission" date="2024-02" db="EMBL/GenBank/DDBJ databases">
        <title>De novo assembly and annotation of 12 fungi associated with fruit tree decline syndrome in Ontario, Canada.</title>
        <authorList>
            <person name="Sulman M."/>
            <person name="Ellouze W."/>
            <person name="Ilyukhin E."/>
        </authorList>
    </citation>
    <scope>NUCLEOTIDE SEQUENCE [LARGE SCALE GENOMIC DNA]</scope>
    <source>
        <strain evidence="2 3">M97-236</strain>
    </source>
</reference>
<evidence type="ECO:0000256" key="1">
    <source>
        <dbReference type="SAM" id="MobiDB-lite"/>
    </source>
</evidence>